<protein>
    <submittedName>
        <fullName evidence="2">Helix-turn-helix</fullName>
    </submittedName>
</protein>
<dbReference type="Pfam" id="PF01381">
    <property type="entry name" value="HTH_3"/>
    <property type="match status" value="1"/>
</dbReference>
<gene>
    <name evidence="3" type="ORF">BECKSD772E_GA0070983_12142</name>
    <name evidence="2" type="ORF">BECKSD772F_GA0070984_12092</name>
</gene>
<evidence type="ECO:0000313" key="2">
    <source>
        <dbReference type="EMBL" id="VFK45097.1"/>
    </source>
</evidence>
<feature type="domain" description="HTH cro/C1-type" evidence="1">
    <location>
        <begin position="3"/>
        <end position="59"/>
    </location>
</feature>
<dbReference type="AlphaFoldDB" id="A0A450YU61"/>
<dbReference type="InterPro" id="IPR010982">
    <property type="entry name" value="Lambda_DNA-bd_dom_sf"/>
</dbReference>
<evidence type="ECO:0000313" key="3">
    <source>
        <dbReference type="EMBL" id="VFK49683.1"/>
    </source>
</evidence>
<sequence>MELKKYLEEKDITQVKFASLTNISKFQVNRLVRKKKNPSFKELKIIIKATGGLVTADDFPLKDETDEKQNT</sequence>
<accession>A0A450YU61</accession>
<organism evidence="2">
    <name type="scientific">Candidatus Kentrum sp. SD</name>
    <dbReference type="NCBI Taxonomy" id="2126332"/>
    <lineage>
        <taxon>Bacteria</taxon>
        <taxon>Pseudomonadati</taxon>
        <taxon>Pseudomonadota</taxon>
        <taxon>Gammaproteobacteria</taxon>
        <taxon>Candidatus Kentrum</taxon>
    </lineage>
</organism>
<name>A0A450YU61_9GAMM</name>
<evidence type="ECO:0000259" key="1">
    <source>
        <dbReference type="PROSITE" id="PS50943"/>
    </source>
</evidence>
<dbReference type="Gene3D" id="1.10.260.40">
    <property type="entry name" value="lambda repressor-like DNA-binding domains"/>
    <property type="match status" value="1"/>
</dbReference>
<dbReference type="EMBL" id="CAADFR010000209">
    <property type="protein sequence ID" value="VFK45097.1"/>
    <property type="molecule type" value="Genomic_DNA"/>
</dbReference>
<dbReference type="SMART" id="SM00530">
    <property type="entry name" value="HTH_XRE"/>
    <property type="match status" value="1"/>
</dbReference>
<reference evidence="2" key="1">
    <citation type="submission" date="2019-02" db="EMBL/GenBank/DDBJ databases">
        <authorList>
            <person name="Gruber-Vodicka R. H."/>
            <person name="Seah K. B. B."/>
        </authorList>
    </citation>
    <scope>NUCLEOTIDE SEQUENCE</scope>
    <source>
        <strain evidence="3">BECK_S1320</strain>
        <strain evidence="2">BECK_S1321</strain>
    </source>
</reference>
<proteinExistence type="predicted"/>
<dbReference type="GO" id="GO:0003677">
    <property type="term" value="F:DNA binding"/>
    <property type="evidence" value="ECO:0007669"/>
    <property type="project" value="InterPro"/>
</dbReference>
<dbReference type="CDD" id="cd00093">
    <property type="entry name" value="HTH_XRE"/>
    <property type="match status" value="1"/>
</dbReference>
<dbReference type="PROSITE" id="PS50943">
    <property type="entry name" value="HTH_CROC1"/>
    <property type="match status" value="1"/>
</dbReference>
<dbReference type="SUPFAM" id="SSF47413">
    <property type="entry name" value="lambda repressor-like DNA-binding domains"/>
    <property type="match status" value="1"/>
</dbReference>
<dbReference type="EMBL" id="CAADFU010000214">
    <property type="protein sequence ID" value="VFK49683.1"/>
    <property type="molecule type" value="Genomic_DNA"/>
</dbReference>
<dbReference type="InterPro" id="IPR001387">
    <property type="entry name" value="Cro/C1-type_HTH"/>
</dbReference>